<feature type="transmembrane region" description="Helical" evidence="6">
    <location>
        <begin position="82"/>
        <end position="100"/>
    </location>
</feature>
<feature type="transmembrane region" description="Helical" evidence="6">
    <location>
        <begin position="120"/>
        <end position="146"/>
    </location>
</feature>
<keyword evidence="3 6" id="KW-0812">Transmembrane</keyword>
<feature type="transmembrane region" description="Helical" evidence="6">
    <location>
        <begin position="12"/>
        <end position="31"/>
    </location>
</feature>
<dbReference type="NCBIfam" id="TIGR00374">
    <property type="entry name" value="flippase-like domain"/>
    <property type="match status" value="1"/>
</dbReference>
<comment type="caution">
    <text evidence="7">The sequence shown here is derived from an EMBL/GenBank/DDBJ whole genome shotgun (WGS) entry which is preliminary data.</text>
</comment>
<comment type="subcellular location">
    <subcellularLocation>
        <location evidence="1">Cell membrane</location>
        <topology evidence="1">Multi-pass membrane protein</topology>
    </subcellularLocation>
</comment>
<feature type="transmembrane region" description="Helical" evidence="6">
    <location>
        <begin position="158"/>
        <end position="178"/>
    </location>
</feature>
<dbReference type="Proteomes" id="UP000885931">
    <property type="component" value="Unassembled WGS sequence"/>
</dbReference>
<evidence type="ECO:0000256" key="6">
    <source>
        <dbReference type="SAM" id="Phobius"/>
    </source>
</evidence>
<evidence type="ECO:0000256" key="2">
    <source>
        <dbReference type="ARBA" id="ARBA00022475"/>
    </source>
</evidence>
<dbReference type="Pfam" id="PF03706">
    <property type="entry name" value="LPG_synthase_TM"/>
    <property type="match status" value="1"/>
</dbReference>
<evidence type="ECO:0000256" key="4">
    <source>
        <dbReference type="ARBA" id="ARBA00022989"/>
    </source>
</evidence>
<name>A0A7C0XBA9_UNCW3</name>
<keyword evidence="4 6" id="KW-1133">Transmembrane helix</keyword>
<dbReference type="PANTHER" id="PTHR37693">
    <property type="entry name" value="PHOSPHATIDYLGLYCEROL LYSYLTRANSFERASE"/>
    <property type="match status" value="1"/>
</dbReference>
<evidence type="ECO:0000256" key="5">
    <source>
        <dbReference type="ARBA" id="ARBA00023136"/>
    </source>
</evidence>
<proteinExistence type="predicted"/>
<feature type="transmembrane region" description="Helical" evidence="6">
    <location>
        <begin position="43"/>
        <end position="61"/>
    </location>
</feature>
<evidence type="ECO:0000256" key="3">
    <source>
        <dbReference type="ARBA" id="ARBA00022692"/>
    </source>
</evidence>
<keyword evidence="5 6" id="KW-0472">Membrane</keyword>
<dbReference type="InterPro" id="IPR022791">
    <property type="entry name" value="L-PG_synthase/AglD"/>
</dbReference>
<dbReference type="PANTHER" id="PTHR37693:SF1">
    <property type="entry name" value="INTEGRAL MEMBRANE PROTEIN"/>
    <property type="match status" value="1"/>
</dbReference>
<keyword evidence="2" id="KW-1003">Cell membrane</keyword>
<feature type="transmembrane region" description="Helical" evidence="6">
    <location>
        <begin position="228"/>
        <end position="251"/>
    </location>
</feature>
<gene>
    <name evidence="7" type="ORF">ENG67_05690</name>
</gene>
<dbReference type="AlphaFoldDB" id="A0A7C0XBA9"/>
<dbReference type="GO" id="GO:0005886">
    <property type="term" value="C:plasma membrane"/>
    <property type="evidence" value="ECO:0007669"/>
    <property type="project" value="UniProtKB-SubCell"/>
</dbReference>
<accession>A0A7C0XBA9</accession>
<protein>
    <submittedName>
        <fullName evidence="7">Flippase-like domain-containing protein</fullName>
    </submittedName>
</protein>
<sequence>MEESFRRKLKRGIKISVGISAGVSLIILLLTVERRTWEALGKIRPIGLFLLFVMWGLYTVLDGLRFKILTRAGDREISLRKAIEVILTGNFLAAVTPFQTGGFPVQLYLLNREGINPGKAMAFLAFRGILIYAPVYILAPIFGLTFFSFSDSFVMRFLVRYLSIILFIGILLIGLSLLKPAVTERFLERLRDRSHGNIRRLLDFLIVELEEFRIGLGLFLKNHNLKHLLLATLVSIFSLLLYVGLAPALLYGLGLSPNVPRAMMAQVILMALLLFIPTPGAGGVAEAGGAALYSLVCPKHILGVFIVLWRFFTFYLGAIIGGVTTLKEI</sequence>
<reference evidence="7" key="1">
    <citation type="journal article" date="2020" name="mSystems">
        <title>Genome- and Community-Level Interaction Insights into Carbon Utilization and Element Cycling Functions of Hydrothermarchaeota in Hydrothermal Sediment.</title>
        <authorList>
            <person name="Zhou Z."/>
            <person name="Liu Y."/>
            <person name="Xu W."/>
            <person name="Pan J."/>
            <person name="Luo Z.H."/>
            <person name="Li M."/>
        </authorList>
    </citation>
    <scope>NUCLEOTIDE SEQUENCE [LARGE SCALE GENOMIC DNA]</scope>
    <source>
        <strain evidence="7">HyVt-237</strain>
    </source>
</reference>
<evidence type="ECO:0000313" key="7">
    <source>
        <dbReference type="EMBL" id="HDM90675.1"/>
    </source>
</evidence>
<dbReference type="EMBL" id="DRBW01000209">
    <property type="protein sequence ID" value="HDM90675.1"/>
    <property type="molecule type" value="Genomic_DNA"/>
</dbReference>
<evidence type="ECO:0000256" key="1">
    <source>
        <dbReference type="ARBA" id="ARBA00004651"/>
    </source>
</evidence>
<feature type="transmembrane region" description="Helical" evidence="6">
    <location>
        <begin position="263"/>
        <end position="281"/>
    </location>
</feature>
<organism evidence="7">
    <name type="scientific">candidate division WOR-3 bacterium</name>
    <dbReference type="NCBI Taxonomy" id="2052148"/>
    <lineage>
        <taxon>Bacteria</taxon>
        <taxon>Bacteria division WOR-3</taxon>
    </lineage>
</organism>
<feature type="transmembrane region" description="Helical" evidence="6">
    <location>
        <begin position="301"/>
        <end position="326"/>
    </location>
</feature>